<feature type="region of interest" description="Disordered" evidence="1">
    <location>
        <begin position="139"/>
        <end position="166"/>
    </location>
</feature>
<evidence type="ECO:0000313" key="3">
    <source>
        <dbReference type="Proteomes" id="UP000774699"/>
    </source>
</evidence>
<dbReference type="AlphaFoldDB" id="A0A8T4C7Q3"/>
<protein>
    <submittedName>
        <fullName evidence="2">Uncharacterized protein</fullName>
    </submittedName>
</protein>
<dbReference type="Proteomes" id="UP000774699">
    <property type="component" value="Unassembled WGS sequence"/>
</dbReference>
<name>A0A8T4C7Q3_9ARCH</name>
<sequence>MPRPVKRFIQKWIISHRARKPVKHEELRERFSPLLRIKQGLARWHVGKNTSDAAHGNTQHEIDHATKHYALTRSFRAAGIFGTETRNELTPLIRENKWIELREKIGERRTNRIRQTYGQITRMNNDIIHDEYVRNVNQPGIPTEQPRQRPVHGKIIPFPRKERKAA</sequence>
<gene>
    <name evidence="2" type="ORF">FJY86_04495</name>
</gene>
<reference evidence="2" key="1">
    <citation type="submission" date="2019-03" db="EMBL/GenBank/DDBJ databases">
        <title>Lake Tanganyika Metagenome-Assembled Genomes (MAGs).</title>
        <authorList>
            <person name="Tran P."/>
        </authorList>
    </citation>
    <scope>NUCLEOTIDE SEQUENCE</scope>
    <source>
        <strain evidence="2">M_DeepCast_50m_m2_156</strain>
    </source>
</reference>
<evidence type="ECO:0000313" key="2">
    <source>
        <dbReference type="EMBL" id="MBM3282566.1"/>
    </source>
</evidence>
<organism evidence="2 3">
    <name type="scientific">Candidatus Iainarchaeum sp</name>
    <dbReference type="NCBI Taxonomy" id="3101447"/>
    <lineage>
        <taxon>Archaea</taxon>
        <taxon>Candidatus Iainarchaeota</taxon>
        <taxon>Candidatus Iainarchaeia</taxon>
        <taxon>Candidatus Iainarchaeales</taxon>
        <taxon>Candidatus Iainarchaeaceae</taxon>
        <taxon>Candidatus Iainarchaeum</taxon>
    </lineage>
</organism>
<comment type="caution">
    <text evidence="2">The sequence shown here is derived from an EMBL/GenBank/DDBJ whole genome shotgun (WGS) entry which is preliminary data.</text>
</comment>
<proteinExistence type="predicted"/>
<accession>A0A8T4C7Q3</accession>
<dbReference type="EMBL" id="VGJJ01000046">
    <property type="protein sequence ID" value="MBM3282566.1"/>
    <property type="molecule type" value="Genomic_DNA"/>
</dbReference>
<evidence type="ECO:0000256" key="1">
    <source>
        <dbReference type="SAM" id="MobiDB-lite"/>
    </source>
</evidence>